<dbReference type="PANTHER" id="PTHR42850">
    <property type="entry name" value="METALLOPHOSPHOESTERASE"/>
    <property type="match status" value="1"/>
</dbReference>
<dbReference type="Gene3D" id="3.60.21.10">
    <property type="match status" value="1"/>
</dbReference>
<dbReference type="SUPFAM" id="SSF56300">
    <property type="entry name" value="Metallo-dependent phosphatases"/>
    <property type="match status" value="1"/>
</dbReference>
<evidence type="ECO:0000259" key="1">
    <source>
        <dbReference type="Pfam" id="PF00149"/>
    </source>
</evidence>
<dbReference type="PANTHER" id="PTHR42850:SF4">
    <property type="entry name" value="ZINC-DEPENDENT ENDOPOLYPHOSPHATASE"/>
    <property type="match status" value="1"/>
</dbReference>
<dbReference type="Proteomes" id="UP001251870">
    <property type="component" value="Unassembled WGS sequence"/>
</dbReference>
<sequence length="268" mass="29924">MRIYALADVHGHLSELNNALTLIDADEGDQIVFGGDYVDRGPDSLGVLATVREYAMTHGAIALMGNHEEGFLEWIDSDEDGAEPWPGEDRGFLTLRSFLTDTTIDQWIGQCHSNDEDPETSAWFNQTAKASIRAQHGGLINWMRNLRPYYETNRQIFVHAGVDESAGDAWKAATEEHVWASKFPPATGQFIKDVIAGHTETSSPFLANDPNYRGVFWDGASHYYIDGGVEATGQIPVLIYDTNTKLYTTFKETRPGHWIEQPVTTDTR</sequence>
<keyword evidence="3" id="KW-1185">Reference proteome</keyword>
<dbReference type="Pfam" id="PF00149">
    <property type="entry name" value="Metallophos"/>
    <property type="match status" value="1"/>
</dbReference>
<accession>A0ABU2DR12</accession>
<evidence type="ECO:0000313" key="2">
    <source>
        <dbReference type="EMBL" id="MDR8018931.1"/>
    </source>
</evidence>
<evidence type="ECO:0000313" key="3">
    <source>
        <dbReference type="Proteomes" id="UP001251870"/>
    </source>
</evidence>
<dbReference type="InterPro" id="IPR050126">
    <property type="entry name" value="Ap4A_hydrolase"/>
</dbReference>
<dbReference type="InterPro" id="IPR004843">
    <property type="entry name" value="Calcineurin-like_PHP"/>
</dbReference>
<comment type="caution">
    <text evidence="2">The sequence shown here is derived from an EMBL/GenBank/DDBJ whole genome shotgun (WGS) entry which is preliminary data.</text>
</comment>
<gene>
    <name evidence="2" type="ORF">RIL96_05060</name>
</gene>
<organism evidence="2 3">
    <name type="scientific">Nesterenkonia aerolata</name>
    <dbReference type="NCBI Taxonomy" id="3074079"/>
    <lineage>
        <taxon>Bacteria</taxon>
        <taxon>Bacillati</taxon>
        <taxon>Actinomycetota</taxon>
        <taxon>Actinomycetes</taxon>
        <taxon>Micrococcales</taxon>
        <taxon>Micrococcaceae</taxon>
        <taxon>Nesterenkonia</taxon>
    </lineage>
</organism>
<reference evidence="2 3" key="1">
    <citation type="submission" date="2023-09" db="EMBL/GenBank/DDBJ databases">
        <title>Description of three actinobacteria isolated from air of manufacturing shop in a pharmaceutical factory.</title>
        <authorList>
            <person name="Zhang D.-F."/>
        </authorList>
    </citation>
    <scope>NUCLEOTIDE SEQUENCE [LARGE SCALE GENOMIC DNA]</scope>
    <source>
        <strain evidence="2 3">LY-0111</strain>
    </source>
</reference>
<protein>
    <submittedName>
        <fullName evidence="2">Metallophosphoesterase</fullName>
    </submittedName>
</protein>
<name>A0ABU2DR12_9MICC</name>
<feature type="domain" description="Calcineurin-like phosphoesterase" evidence="1">
    <location>
        <begin position="1"/>
        <end position="140"/>
    </location>
</feature>
<dbReference type="InterPro" id="IPR029052">
    <property type="entry name" value="Metallo-depent_PP-like"/>
</dbReference>
<dbReference type="EMBL" id="JAVKGR010000004">
    <property type="protein sequence ID" value="MDR8018931.1"/>
    <property type="molecule type" value="Genomic_DNA"/>
</dbReference>
<dbReference type="RefSeq" id="WP_310547929.1">
    <property type="nucleotide sequence ID" value="NZ_JAVKGR010000004.1"/>
</dbReference>
<proteinExistence type="predicted"/>